<dbReference type="PANTHER" id="PTHR30405">
    <property type="entry name" value="TRANSPOSASE"/>
    <property type="match status" value="1"/>
</dbReference>
<keyword evidence="1" id="KW-0238">DNA-binding</keyword>
<dbReference type="NCBIfam" id="TIGR01766">
    <property type="entry name" value="IS200/IS605 family accessory protein TnpB-like domain"/>
    <property type="match status" value="1"/>
</dbReference>
<dbReference type="GO" id="GO:0003677">
    <property type="term" value="F:DNA binding"/>
    <property type="evidence" value="ECO:0007669"/>
    <property type="project" value="UniProtKB-KW"/>
</dbReference>
<dbReference type="NCBIfam" id="NF040570">
    <property type="entry name" value="guided_TnpB"/>
    <property type="match status" value="1"/>
</dbReference>
<dbReference type="EMBL" id="CP157675">
    <property type="protein sequence ID" value="XBP69732.1"/>
    <property type="molecule type" value="Genomic_DNA"/>
</dbReference>
<proteinExistence type="predicted"/>
<dbReference type="Pfam" id="PF07282">
    <property type="entry name" value="Cas12f1-like_TNB"/>
    <property type="match status" value="1"/>
</dbReference>
<gene>
    <name evidence="3" type="ORF">ABLV49_17880</name>
</gene>
<dbReference type="RefSeq" id="WP_349278555.1">
    <property type="nucleotide sequence ID" value="NZ_CBCSCU010000016.1"/>
</dbReference>
<dbReference type="InterPro" id="IPR010095">
    <property type="entry name" value="Cas12f1-like_TNB"/>
</dbReference>
<protein>
    <submittedName>
        <fullName evidence="3">Transposase</fullName>
    </submittedName>
</protein>
<feature type="domain" description="Cas12f1-like TNB" evidence="2">
    <location>
        <begin position="277"/>
        <end position="343"/>
    </location>
</feature>
<organism evidence="3">
    <name type="scientific">Polaromonas hydrogenivorans</name>
    <dbReference type="NCBI Taxonomy" id="335476"/>
    <lineage>
        <taxon>Bacteria</taxon>
        <taxon>Pseudomonadati</taxon>
        <taxon>Pseudomonadota</taxon>
        <taxon>Betaproteobacteria</taxon>
        <taxon>Burkholderiales</taxon>
        <taxon>Comamonadaceae</taxon>
        <taxon>Polaromonas</taxon>
    </lineage>
</organism>
<reference evidence="3" key="1">
    <citation type="submission" date="2024-05" db="EMBL/GenBank/DDBJ databases">
        <authorList>
            <person name="Bunk B."/>
            <person name="Swiderski J."/>
            <person name="Sproer C."/>
            <person name="Thiel V."/>
        </authorList>
    </citation>
    <scope>NUCLEOTIDE SEQUENCE</scope>
    <source>
        <strain evidence="3">DSM 17735</strain>
    </source>
</reference>
<accession>A0AAU7LPY6</accession>
<dbReference type="InterPro" id="IPR051399">
    <property type="entry name" value="RNA-guided_DNA_endo/Transpos"/>
</dbReference>
<sequence length="368" mass="41208">MKLVANIKLTPTPEHAKELCATLERCNEACNWISEQAFAAKATRQYDMQKAFYYQVRERFALTAQVTIQCLKKVADAYKKDEKTLRVFRKHSAQPYDDRIFRFASDELVSLWVLSGRAKVGYVCGDHQRKLLEHRKGEVDLMLVRGNWYLAAVCDFDDPALLTPGGMLGVDFGIVNIATDSLGNQHSGAAVEAYRARYAKRRATLQSVGTKAAKRCLRKMSGKQRRFHKHENHCISKSIVATAERSGLGIALEDLTHIRVRAKANKEQRKRLHNWSFGQLRGFVEYKARQAGVLCVSVDPKYTSQQCFACGHIARQNRKSQSKFLCVACGHGNHADHNAAGNIASRATVNKPMFAHLSVPGAVESSVL</sequence>
<evidence type="ECO:0000313" key="3">
    <source>
        <dbReference type="EMBL" id="XBP69732.1"/>
    </source>
</evidence>
<dbReference type="AlphaFoldDB" id="A0AAU7LPY6"/>
<name>A0AAU7LPY6_9BURK</name>
<dbReference type="PANTHER" id="PTHR30405:SF11">
    <property type="entry name" value="RNA-GUIDED DNA ENDONUCLEASE RV2885C-RELATED"/>
    <property type="match status" value="1"/>
</dbReference>
<evidence type="ECO:0000259" key="2">
    <source>
        <dbReference type="Pfam" id="PF07282"/>
    </source>
</evidence>
<evidence type="ECO:0000256" key="1">
    <source>
        <dbReference type="ARBA" id="ARBA00023125"/>
    </source>
</evidence>